<evidence type="ECO:0000256" key="4">
    <source>
        <dbReference type="ARBA" id="ARBA00022989"/>
    </source>
</evidence>
<dbReference type="Proteomes" id="UP000004968">
    <property type="component" value="Unassembled WGS sequence"/>
</dbReference>
<feature type="transmembrane region" description="Helical" evidence="6">
    <location>
        <begin position="59"/>
        <end position="78"/>
    </location>
</feature>
<dbReference type="InterPro" id="IPR020846">
    <property type="entry name" value="MFS_dom"/>
</dbReference>
<dbReference type="GO" id="GO:0005886">
    <property type="term" value="C:plasma membrane"/>
    <property type="evidence" value="ECO:0007669"/>
    <property type="project" value="UniProtKB-SubCell"/>
</dbReference>
<dbReference type="Pfam" id="PF07690">
    <property type="entry name" value="MFS_1"/>
    <property type="match status" value="1"/>
</dbReference>
<feature type="transmembrane region" description="Helical" evidence="6">
    <location>
        <begin position="34"/>
        <end position="52"/>
    </location>
</feature>
<gene>
    <name evidence="8" type="ORF">CLOSTHATH_04075</name>
</gene>
<dbReference type="Gene3D" id="1.20.1250.20">
    <property type="entry name" value="MFS general substrate transporter like domains"/>
    <property type="match status" value="1"/>
</dbReference>
<name>D3AKD2_9FIRM</name>
<accession>D3AKD2</accession>
<dbReference type="GO" id="GO:0022857">
    <property type="term" value="F:transmembrane transporter activity"/>
    <property type="evidence" value="ECO:0007669"/>
    <property type="project" value="InterPro"/>
</dbReference>
<feature type="transmembrane region" description="Helical" evidence="6">
    <location>
        <begin position="84"/>
        <end position="106"/>
    </location>
</feature>
<evidence type="ECO:0000256" key="3">
    <source>
        <dbReference type="ARBA" id="ARBA00022692"/>
    </source>
</evidence>
<keyword evidence="5 6" id="KW-0472">Membrane</keyword>
<dbReference type="InterPro" id="IPR036259">
    <property type="entry name" value="MFS_trans_sf"/>
</dbReference>
<dbReference type="PANTHER" id="PTHR23531">
    <property type="entry name" value="QUINOLENE RESISTANCE PROTEIN NORA"/>
    <property type="match status" value="1"/>
</dbReference>
<dbReference type="InterPro" id="IPR011701">
    <property type="entry name" value="MFS"/>
</dbReference>
<evidence type="ECO:0000313" key="9">
    <source>
        <dbReference type="Proteomes" id="UP000004968"/>
    </source>
</evidence>
<feature type="transmembrane region" description="Helical" evidence="6">
    <location>
        <begin position="154"/>
        <end position="175"/>
    </location>
</feature>
<evidence type="ECO:0000256" key="2">
    <source>
        <dbReference type="ARBA" id="ARBA00022448"/>
    </source>
</evidence>
<evidence type="ECO:0000256" key="5">
    <source>
        <dbReference type="ARBA" id="ARBA00023136"/>
    </source>
</evidence>
<comment type="subcellular location">
    <subcellularLocation>
        <location evidence="1">Cell membrane</location>
        <topology evidence="1">Multi-pass membrane protein</topology>
    </subcellularLocation>
</comment>
<dbReference type="PANTHER" id="PTHR23531:SF1">
    <property type="entry name" value="QUINOLENE RESISTANCE PROTEIN NORA"/>
    <property type="match status" value="1"/>
</dbReference>
<protein>
    <recommendedName>
        <fullName evidence="7">Major facilitator superfamily (MFS) profile domain-containing protein</fullName>
    </recommendedName>
</protein>
<evidence type="ECO:0000256" key="6">
    <source>
        <dbReference type="SAM" id="Phobius"/>
    </source>
</evidence>
<feature type="transmembrane region" description="Helical" evidence="6">
    <location>
        <begin position="127"/>
        <end position="148"/>
    </location>
</feature>
<dbReference type="InterPro" id="IPR052714">
    <property type="entry name" value="MFS_Exporter"/>
</dbReference>
<sequence length="182" mass="19907">ALEPAILNFASQIAYASISAFIVVYGGVKGWEKIALFYTVYSFSLFLFKPVNGKLYDKMGLAPLVVFGNLSFIFGLFLLGTTDSFAVCLLSAVFCAYGYGGAISTFQAEALKSTTFERHGIASGTYFMLNDFGGFLGASLAGIVVSAVGYSRMYLLFTLPLIAAIAFYWCMRLFWRRSADFC</sequence>
<organism evidence="8 9">
    <name type="scientific">Hungatella hathewayi DSM 13479</name>
    <dbReference type="NCBI Taxonomy" id="566550"/>
    <lineage>
        <taxon>Bacteria</taxon>
        <taxon>Bacillati</taxon>
        <taxon>Bacillota</taxon>
        <taxon>Clostridia</taxon>
        <taxon>Lachnospirales</taxon>
        <taxon>Lachnospiraceae</taxon>
        <taxon>Hungatella</taxon>
    </lineage>
</organism>
<dbReference type="PROSITE" id="PS50850">
    <property type="entry name" value="MFS"/>
    <property type="match status" value="1"/>
</dbReference>
<keyword evidence="2" id="KW-0813">Transport</keyword>
<proteinExistence type="predicted"/>
<feature type="domain" description="Major facilitator superfamily (MFS) profile" evidence="7">
    <location>
        <begin position="1"/>
        <end position="182"/>
    </location>
</feature>
<evidence type="ECO:0000313" key="8">
    <source>
        <dbReference type="EMBL" id="EFC97717.1"/>
    </source>
</evidence>
<dbReference type="RefSeq" id="WP_006774522.1">
    <property type="nucleotide sequence ID" value="NZ_GG667689.1"/>
</dbReference>
<evidence type="ECO:0000259" key="7">
    <source>
        <dbReference type="PROSITE" id="PS50850"/>
    </source>
</evidence>
<dbReference type="EMBL" id="ACIO01000346">
    <property type="protein sequence ID" value="EFC97717.1"/>
    <property type="molecule type" value="Genomic_DNA"/>
</dbReference>
<dbReference type="HOGENOM" id="CLU_1478083_0_0_9"/>
<feature type="non-terminal residue" evidence="8">
    <location>
        <position position="1"/>
    </location>
</feature>
<evidence type="ECO:0000256" key="1">
    <source>
        <dbReference type="ARBA" id="ARBA00004651"/>
    </source>
</evidence>
<dbReference type="SUPFAM" id="SSF103473">
    <property type="entry name" value="MFS general substrate transporter"/>
    <property type="match status" value="1"/>
</dbReference>
<reference evidence="8 9" key="1">
    <citation type="submission" date="2010-01" db="EMBL/GenBank/DDBJ databases">
        <authorList>
            <person name="Weinstock G."/>
            <person name="Sodergren E."/>
            <person name="Clifton S."/>
            <person name="Fulton L."/>
            <person name="Fulton B."/>
            <person name="Courtney L."/>
            <person name="Fronick C."/>
            <person name="Harrison M."/>
            <person name="Strong C."/>
            <person name="Farmer C."/>
            <person name="Delahaunty K."/>
            <person name="Markovic C."/>
            <person name="Hall O."/>
            <person name="Minx P."/>
            <person name="Tomlinson C."/>
            <person name="Mitreva M."/>
            <person name="Nelson J."/>
            <person name="Hou S."/>
            <person name="Wollam A."/>
            <person name="Pepin K.H."/>
            <person name="Johnson M."/>
            <person name="Bhonagiri V."/>
            <person name="Nash W.E."/>
            <person name="Warren W."/>
            <person name="Chinwalla A."/>
            <person name="Mardis E.R."/>
            <person name="Wilson R.K."/>
        </authorList>
    </citation>
    <scope>NUCLEOTIDE SEQUENCE [LARGE SCALE GENOMIC DNA]</scope>
    <source>
        <strain evidence="8 9">DSM 13479</strain>
    </source>
</reference>
<dbReference type="AlphaFoldDB" id="D3AKD2"/>
<feature type="transmembrane region" description="Helical" evidence="6">
    <location>
        <begin position="7"/>
        <end position="28"/>
    </location>
</feature>
<keyword evidence="3 6" id="KW-0812">Transmembrane</keyword>
<keyword evidence="4 6" id="KW-1133">Transmembrane helix</keyword>
<comment type="caution">
    <text evidence="8">The sequence shown here is derived from an EMBL/GenBank/DDBJ whole genome shotgun (WGS) entry which is preliminary data.</text>
</comment>